<keyword evidence="1" id="KW-1133">Transmembrane helix</keyword>
<evidence type="ECO:0000313" key="3">
    <source>
        <dbReference type="Proteomes" id="UP000001396"/>
    </source>
</evidence>
<dbReference type="RefSeq" id="XP_020431969.1">
    <property type="nucleotide sequence ID" value="XM_020577521.1"/>
</dbReference>
<evidence type="ECO:0000313" key="2">
    <source>
        <dbReference type="EMBL" id="EFA79848.1"/>
    </source>
</evidence>
<gene>
    <name evidence="2" type="ORF">PPL_06667</name>
</gene>
<dbReference type="Proteomes" id="UP000001396">
    <property type="component" value="Unassembled WGS sequence"/>
</dbReference>
<sequence>MKIYQVWVSSKRYWRIILSILNIFIDLFFNNHNYSPSCSVILFFLILSDPEVAKIKPNILVNTARNPCQAKRGHYETCFYLVPRNRSSADDKKLFDQDRMHITDQFYIDLFSKVINRVLRNKQKKSLREHCNFLDLQRTSQLIAKFEKFKQLNLIESKYGKECYGVYIDPIKEVQEMVAKNLKDNPKIKKTVNKKAVGHIDKKDLNI</sequence>
<reference evidence="2 3" key="1">
    <citation type="journal article" date="2011" name="Genome Res.">
        <title>Phylogeny-wide analysis of social amoeba genomes highlights ancient origins for complex intercellular communication.</title>
        <authorList>
            <person name="Heidel A.J."/>
            <person name="Lawal H.M."/>
            <person name="Felder M."/>
            <person name="Schilde C."/>
            <person name="Helps N.R."/>
            <person name="Tunggal B."/>
            <person name="Rivero F."/>
            <person name="John U."/>
            <person name="Schleicher M."/>
            <person name="Eichinger L."/>
            <person name="Platzer M."/>
            <person name="Noegel A.A."/>
            <person name="Schaap P."/>
            <person name="Gloeckner G."/>
        </authorList>
    </citation>
    <scope>NUCLEOTIDE SEQUENCE [LARGE SCALE GENOMIC DNA]</scope>
    <source>
        <strain evidence="3">ATCC 26659 / Pp 5 / PN500</strain>
    </source>
</reference>
<dbReference type="EMBL" id="ADBJ01000031">
    <property type="protein sequence ID" value="EFA79848.1"/>
    <property type="molecule type" value="Genomic_DNA"/>
</dbReference>
<proteinExistence type="predicted"/>
<comment type="caution">
    <text evidence="2">The sequence shown here is derived from an EMBL/GenBank/DDBJ whole genome shotgun (WGS) entry which is preliminary data.</text>
</comment>
<keyword evidence="1" id="KW-0812">Transmembrane</keyword>
<protein>
    <submittedName>
        <fullName evidence="2">Uncharacterized protein</fullName>
    </submittedName>
</protein>
<keyword evidence="3" id="KW-1185">Reference proteome</keyword>
<keyword evidence="1" id="KW-0472">Membrane</keyword>
<evidence type="ECO:0000256" key="1">
    <source>
        <dbReference type="SAM" id="Phobius"/>
    </source>
</evidence>
<dbReference type="AlphaFoldDB" id="D3BFD4"/>
<feature type="transmembrane region" description="Helical" evidence="1">
    <location>
        <begin position="12"/>
        <end position="29"/>
    </location>
</feature>
<name>D3BFD4_HETP5</name>
<accession>D3BFD4</accession>
<organism evidence="2 3">
    <name type="scientific">Heterostelium pallidum (strain ATCC 26659 / Pp 5 / PN500)</name>
    <name type="common">Cellular slime mold</name>
    <name type="synonym">Polysphondylium pallidum</name>
    <dbReference type="NCBI Taxonomy" id="670386"/>
    <lineage>
        <taxon>Eukaryota</taxon>
        <taxon>Amoebozoa</taxon>
        <taxon>Evosea</taxon>
        <taxon>Eumycetozoa</taxon>
        <taxon>Dictyostelia</taxon>
        <taxon>Acytosteliales</taxon>
        <taxon>Acytosteliaceae</taxon>
        <taxon>Heterostelium</taxon>
    </lineage>
</organism>
<dbReference type="GeneID" id="31362149"/>
<dbReference type="InParanoid" id="D3BFD4"/>